<proteinExistence type="inferred from homology"/>
<dbReference type="Gene3D" id="3.40.1190.20">
    <property type="match status" value="1"/>
</dbReference>
<evidence type="ECO:0000313" key="5">
    <source>
        <dbReference type="EMBL" id="SFO38210.1"/>
    </source>
</evidence>
<reference evidence="6" key="1">
    <citation type="submission" date="2016-10" db="EMBL/GenBank/DDBJ databases">
        <authorList>
            <person name="Varghese N."/>
            <person name="Submissions S."/>
        </authorList>
    </citation>
    <scope>NUCLEOTIDE SEQUENCE [LARGE SCALE GENOMIC DNA]</scope>
    <source>
        <strain evidence="6">DSM 15282</strain>
    </source>
</reference>
<evidence type="ECO:0000256" key="1">
    <source>
        <dbReference type="ARBA" id="ARBA00010688"/>
    </source>
</evidence>
<protein>
    <submittedName>
        <fullName evidence="5">2-dehydro-3-deoxygluconokinase</fullName>
    </submittedName>
</protein>
<keyword evidence="6" id="KW-1185">Reference proteome</keyword>
<evidence type="ECO:0000313" key="6">
    <source>
        <dbReference type="Proteomes" id="UP000199564"/>
    </source>
</evidence>
<dbReference type="Pfam" id="PF00294">
    <property type="entry name" value="PfkB"/>
    <property type="match status" value="1"/>
</dbReference>
<dbReference type="PANTHER" id="PTHR43320">
    <property type="entry name" value="SUGAR KINASE"/>
    <property type="match status" value="1"/>
</dbReference>
<dbReference type="PANTHER" id="PTHR43320:SF2">
    <property type="entry name" value="2-DEHYDRO-3-DEOXYGLUCONOKINASE_2-DEHYDRO-3-DEOXYGALACTONOKINASE"/>
    <property type="match status" value="1"/>
</dbReference>
<evidence type="ECO:0000259" key="4">
    <source>
        <dbReference type="Pfam" id="PF00294"/>
    </source>
</evidence>
<dbReference type="InterPro" id="IPR052700">
    <property type="entry name" value="Carb_kinase_PfkB-like"/>
</dbReference>
<dbReference type="Proteomes" id="UP000199564">
    <property type="component" value="Unassembled WGS sequence"/>
</dbReference>
<dbReference type="CDD" id="cd01166">
    <property type="entry name" value="KdgK"/>
    <property type="match status" value="1"/>
</dbReference>
<keyword evidence="2" id="KW-0808">Transferase</keyword>
<dbReference type="STRING" id="226506.SAMN04488519_10610"/>
<dbReference type="InterPro" id="IPR029056">
    <property type="entry name" value="Ribokinase-like"/>
</dbReference>
<dbReference type="SUPFAM" id="SSF53613">
    <property type="entry name" value="Ribokinase-like"/>
    <property type="match status" value="1"/>
</dbReference>
<dbReference type="AlphaFoldDB" id="A0A1I5GQP4"/>
<accession>A0A1I5GQP4</accession>
<dbReference type="InterPro" id="IPR011611">
    <property type="entry name" value="PfkB_dom"/>
</dbReference>
<dbReference type="EMBL" id="FOVW01000006">
    <property type="protein sequence ID" value="SFO38210.1"/>
    <property type="molecule type" value="Genomic_DNA"/>
</dbReference>
<keyword evidence="3 5" id="KW-0418">Kinase</keyword>
<dbReference type="RefSeq" id="WP_091653783.1">
    <property type="nucleotide sequence ID" value="NZ_FOVW01000006.1"/>
</dbReference>
<sequence>MNKIITLGEVMLRLSPADNRRFAQANSFQIDFGGSEANVGAALVYWGEHVSHVTAFPDDELGKRAVSELRKSGLDTCLISFLPGRLGLYYLENGSLQRSSKIIYDRFGSSFSKYDGSDKNWEKELEGVTWVHWSGISPAISQEAADLTYRILKIARSKNIEVSGDINYRSNLWQYGKMAHEVMPKLIELSSVLIAGTRDFNQCLNKDFNDFSEAKAYAFEKYPQLKFIAKTNRKTHSASHNSLDAELHSKEQVWKSKNYEVNPILDRVGTGDAFAAGLILGLRKNDPKWAIEFGMAAGVLKHAVHGDLLLSSIEEVQEVADGTSGKIKR</sequence>
<evidence type="ECO:0000256" key="3">
    <source>
        <dbReference type="ARBA" id="ARBA00022777"/>
    </source>
</evidence>
<organism evidence="5 6">
    <name type="scientific">Algoriphagus ornithinivorans</name>
    <dbReference type="NCBI Taxonomy" id="226506"/>
    <lineage>
        <taxon>Bacteria</taxon>
        <taxon>Pseudomonadati</taxon>
        <taxon>Bacteroidota</taxon>
        <taxon>Cytophagia</taxon>
        <taxon>Cytophagales</taxon>
        <taxon>Cyclobacteriaceae</taxon>
        <taxon>Algoriphagus</taxon>
    </lineage>
</organism>
<evidence type="ECO:0000256" key="2">
    <source>
        <dbReference type="ARBA" id="ARBA00022679"/>
    </source>
</evidence>
<gene>
    <name evidence="5" type="ORF">SAMN04488519_10610</name>
</gene>
<feature type="domain" description="Carbohydrate kinase PfkB" evidence="4">
    <location>
        <begin position="1"/>
        <end position="306"/>
    </location>
</feature>
<comment type="similarity">
    <text evidence="1">Belongs to the carbohydrate kinase PfkB family.</text>
</comment>
<dbReference type="GO" id="GO:0016301">
    <property type="term" value="F:kinase activity"/>
    <property type="evidence" value="ECO:0007669"/>
    <property type="project" value="UniProtKB-KW"/>
</dbReference>
<name>A0A1I5GQP4_9BACT</name>